<dbReference type="eggNOG" id="COG0463">
    <property type="taxonomic scope" value="Bacteria"/>
</dbReference>
<comment type="caution">
    <text evidence="1">The sequence shown here is derived from an EMBL/GenBank/DDBJ whole genome shotgun (WGS) entry which is preliminary data.</text>
</comment>
<organism evidence="1 2">
    <name type="scientific">Paenirhodobacter enshiensis</name>
    <dbReference type="NCBI Taxonomy" id="1105367"/>
    <lineage>
        <taxon>Bacteria</taxon>
        <taxon>Pseudomonadati</taxon>
        <taxon>Pseudomonadota</taxon>
        <taxon>Alphaproteobacteria</taxon>
        <taxon>Rhodobacterales</taxon>
        <taxon>Rhodobacter group</taxon>
        <taxon>Paenirhodobacter</taxon>
    </lineage>
</organism>
<name>A0A086XS73_9RHOB</name>
<dbReference type="STRING" id="1105367.CG50_07710"/>
<protein>
    <recommendedName>
        <fullName evidence="3">Glycosyltransferase</fullName>
    </recommendedName>
</protein>
<evidence type="ECO:0000313" key="2">
    <source>
        <dbReference type="Proteomes" id="UP000028824"/>
    </source>
</evidence>
<gene>
    <name evidence="1" type="ORF">CG50_07710</name>
</gene>
<dbReference type="SUPFAM" id="SSF53448">
    <property type="entry name" value="Nucleotide-diphospho-sugar transferases"/>
    <property type="match status" value="1"/>
</dbReference>
<accession>A0A086XS73</accession>
<sequence>MIAEALRAFKHRLRTRRALAEIAGRHIAAPAAHGLGAELIVSLTSYAGRFPTLVPTLHSLLRQDMRADRTILWLTEADRALLPPGIAALTAEGLEIRTTPDLRSYKKIVPALLAFPQAFIATADDDVPYPAHWLSDMVRVAQSHPGCTVAHRAHRLGWTGDGTLTPYESWEKNIDGTAEGPEIFATGVGGVLYPPGILHPDTTRDDLFMRLCPNADDIWLYWMTRRAGHVACHVGPKVRVIEWPRSQGGSLRLTNLGAAGQNGNDRAIAALTAHYGPPPR</sequence>
<dbReference type="AlphaFoldDB" id="A0A086XS73"/>
<proteinExistence type="predicted"/>
<dbReference type="OrthoDB" id="5465469at2"/>
<dbReference type="RefSeq" id="WP_036639242.1">
    <property type="nucleotide sequence ID" value="NZ_JFZB01000033.1"/>
</dbReference>
<dbReference type="Proteomes" id="UP000028824">
    <property type="component" value="Unassembled WGS sequence"/>
</dbReference>
<evidence type="ECO:0008006" key="3">
    <source>
        <dbReference type="Google" id="ProtNLM"/>
    </source>
</evidence>
<dbReference type="InterPro" id="IPR029044">
    <property type="entry name" value="Nucleotide-diphossugar_trans"/>
</dbReference>
<reference evidence="1 2" key="1">
    <citation type="submission" date="2014-03" db="EMBL/GenBank/DDBJ databases">
        <title>Genome of Paenirhodobacter enshiensis DW2-9.</title>
        <authorList>
            <person name="Wang D."/>
            <person name="Wang G."/>
        </authorList>
    </citation>
    <scope>NUCLEOTIDE SEQUENCE [LARGE SCALE GENOMIC DNA]</scope>
    <source>
        <strain evidence="1 2">DW2-9</strain>
    </source>
</reference>
<keyword evidence="2" id="KW-1185">Reference proteome</keyword>
<dbReference type="EMBL" id="JFZB01000033">
    <property type="protein sequence ID" value="KFI24873.1"/>
    <property type="molecule type" value="Genomic_DNA"/>
</dbReference>
<evidence type="ECO:0000313" key="1">
    <source>
        <dbReference type="EMBL" id="KFI24873.1"/>
    </source>
</evidence>